<keyword evidence="2 3" id="KW-0694">RNA-binding</keyword>
<dbReference type="CDD" id="cd09294">
    <property type="entry name" value="SmpB"/>
    <property type="match status" value="1"/>
</dbReference>
<sequence length="156" mass="17925">MDVISTYKVIADNRRAKFDYFLEQNTEAGIALTGTEVKALRQGRANIAESYVSIENGDELCLINADIPIYGHANRFNHEPRRPRKLLLHRKEISRFMVAIQREGMTIIPTKLFFNDKGLVKLEIALAKGKKLHDKREASADRDWARDKARLMRDKG</sequence>
<evidence type="ECO:0000256" key="4">
    <source>
        <dbReference type="SAM" id="MobiDB-lite"/>
    </source>
</evidence>
<reference evidence="5 6" key="1">
    <citation type="journal article" date="2014" name="Nature">
        <title>Sequential evolution of bacterial morphology by co-option of a developmental regulator.</title>
        <authorList>
            <person name="Jiang C."/>
            <person name="Brown P.J."/>
            <person name="Ducret A."/>
            <person name="Brun Y.V."/>
        </authorList>
    </citation>
    <scope>NUCLEOTIDE SEQUENCE [LARGE SCALE GENOMIC DNA]</scope>
    <source>
        <strain evidence="5 6">DSM 16100</strain>
    </source>
</reference>
<protein>
    <recommendedName>
        <fullName evidence="3">SsrA-binding protein</fullName>
    </recommendedName>
    <alternativeName>
        <fullName evidence="3">Small protein B</fullName>
    </alternativeName>
</protein>
<dbReference type="GO" id="GO:0070930">
    <property type="term" value="P:trans-translation-dependent protein tagging"/>
    <property type="evidence" value="ECO:0007669"/>
    <property type="project" value="TreeGrafter"/>
</dbReference>
<comment type="caution">
    <text evidence="5">The sequence shown here is derived from an EMBL/GenBank/DDBJ whole genome shotgun (WGS) entry which is preliminary data.</text>
</comment>
<keyword evidence="1 3" id="KW-0963">Cytoplasm</keyword>
<dbReference type="InterPro" id="IPR020081">
    <property type="entry name" value="SsrA-bd_prot_CS"/>
</dbReference>
<gene>
    <name evidence="3" type="primary">smpB</name>
    <name evidence="5" type="ORF">ABENE_06370</name>
</gene>
<dbReference type="PANTHER" id="PTHR30308">
    <property type="entry name" value="TMRNA-BINDING COMPONENT OF TRANS-TRANSLATION TAGGING COMPLEX"/>
    <property type="match status" value="1"/>
</dbReference>
<dbReference type="EMBL" id="AWGB01000009">
    <property type="protein sequence ID" value="ESQ93170.1"/>
    <property type="molecule type" value="Genomic_DNA"/>
</dbReference>
<dbReference type="OrthoDB" id="9805462at2"/>
<dbReference type="GO" id="GO:0003677">
    <property type="term" value="F:DNA binding"/>
    <property type="evidence" value="ECO:0007669"/>
    <property type="project" value="UniProtKB-KW"/>
</dbReference>
<comment type="similarity">
    <text evidence="3">Belongs to the SmpB family.</text>
</comment>
<dbReference type="PANTHER" id="PTHR30308:SF2">
    <property type="entry name" value="SSRA-BINDING PROTEIN"/>
    <property type="match status" value="1"/>
</dbReference>
<name>V4Q5R9_9CAUL</name>
<dbReference type="Proteomes" id="UP000017837">
    <property type="component" value="Unassembled WGS sequence"/>
</dbReference>
<feature type="region of interest" description="Disordered" evidence="4">
    <location>
        <begin position="136"/>
        <end position="156"/>
    </location>
</feature>
<comment type="subcellular location">
    <subcellularLocation>
        <location evidence="3">Cytoplasm</location>
    </subcellularLocation>
    <text evidence="3">The tmRNA-SmpB complex associates with stalled 70S ribosomes.</text>
</comment>
<evidence type="ECO:0000256" key="2">
    <source>
        <dbReference type="ARBA" id="ARBA00022884"/>
    </source>
</evidence>
<keyword evidence="5" id="KW-0238">DNA-binding</keyword>
<dbReference type="AlphaFoldDB" id="V4Q5R9"/>
<dbReference type="PROSITE" id="PS01317">
    <property type="entry name" value="SSRP"/>
    <property type="match status" value="1"/>
</dbReference>
<dbReference type="PATRIC" id="fig|1121022.4.peg.1268"/>
<dbReference type="InterPro" id="IPR023620">
    <property type="entry name" value="SmpB"/>
</dbReference>
<evidence type="ECO:0000313" key="6">
    <source>
        <dbReference type="Proteomes" id="UP000017837"/>
    </source>
</evidence>
<dbReference type="Pfam" id="PF01668">
    <property type="entry name" value="SmpB"/>
    <property type="match status" value="1"/>
</dbReference>
<dbReference type="STRING" id="1121022.GCA_000376105_00625"/>
<dbReference type="RefSeq" id="WP_018080296.1">
    <property type="nucleotide sequence ID" value="NZ_AQWM01000001.1"/>
</dbReference>
<dbReference type="NCBIfam" id="NF003843">
    <property type="entry name" value="PRK05422.1"/>
    <property type="match status" value="1"/>
</dbReference>
<organism evidence="5 6">
    <name type="scientific">Asticcacaulis benevestitus DSM 16100 = ATCC BAA-896</name>
    <dbReference type="NCBI Taxonomy" id="1121022"/>
    <lineage>
        <taxon>Bacteria</taxon>
        <taxon>Pseudomonadati</taxon>
        <taxon>Pseudomonadota</taxon>
        <taxon>Alphaproteobacteria</taxon>
        <taxon>Caulobacterales</taxon>
        <taxon>Caulobacteraceae</taxon>
        <taxon>Asticcacaulis</taxon>
    </lineage>
</organism>
<dbReference type="GO" id="GO:0070929">
    <property type="term" value="P:trans-translation"/>
    <property type="evidence" value="ECO:0007669"/>
    <property type="project" value="UniProtKB-UniRule"/>
</dbReference>
<dbReference type="GO" id="GO:0005829">
    <property type="term" value="C:cytosol"/>
    <property type="evidence" value="ECO:0007669"/>
    <property type="project" value="TreeGrafter"/>
</dbReference>
<evidence type="ECO:0000256" key="3">
    <source>
        <dbReference type="HAMAP-Rule" id="MF_00023"/>
    </source>
</evidence>
<dbReference type="InterPro" id="IPR000037">
    <property type="entry name" value="SsrA-bd_prot"/>
</dbReference>
<dbReference type="Gene3D" id="2.40.280.10">
    <property type="match status" value="1"/>
</dbReference>
<accession>V4Q5R9</accession>
<evidence type="ECO:0000256" key="1">
    <source>
        <dbReference type="ARBA" id="ARBA00022490"/>
    </source>
</evidence>
<comment type="function">
    <text evidence="3">Required for rescue of stalled ribosomes mediated by trans-translation. Binds to transfer-messenger RNA (tmRNA), required for stable association of tmRNA with ribosomes. tmRNA and SmpB together mimic tRNA shape, replacing the anticodon stem-loop with SmpB. tmRNA is encoded by the ssrA gene; the 2 termini fold to resemble tRNA(Ala) and it encodes a 'tag peptide', a short internal open reading frame. During trans-translation Ala-aminoacylated tmRNA acts like a tRNA, entering the A-site of stalled ribosomes, displacing the stalled mRNA. The ribosome then switches to translate the ORF on the tmRNA; the nascent peptide is terminated with the 'tag peptide' encoded by the tmRNA and targeted for degradation. The ribosome is freed to recommence translation, which seems to be the essential function of trans-translation.</text>
</comment>
<dbReference type="eggNOG" id="COG0691">
    <property type="taxonomic scope" value="Bacteria"/>
</dbReference>
<evidence type="ECO:0000313" key="5">
    <source>
        <dbReference type="EMBL" id="ESQ93170.1"/>
    </source>
</evidence>
<dbReference type="GO" id="GO:0003723">
    <property type="term" value="F:RNA binding"/>
    <property type="evidence" value="ECO:0007669"/>
    <property type="project" value="UniProtKB-UniRule"/>
</dbReference>
<proteinExistence type="inferred from homology"/>
<dbReference type="HAMAP" id="MF_00023">
    <property type="entry name" value="SmpB"/>
    <property type="match status" value="1"/>
</dbReference>
<dbReference type="NCBIfam" id="TIGR00086">
    <property type="entry name" value="smpB"/>
    <property type="match status" value="1"/>
</dbReference>
<keyword evidence="6" id="KW-1185">Reference proteome</keyword>
<dbReference type="SUPFAM" id="SSF74982">
    <property type="entry name" value="Small protein B (SmpB)"/>
    <property type="match status" value="1"/>
</dbReference>